<name>W9SKE2_9ROSA</name>
<dbReference type="GO" id="GO:0003729">
    <property type="term" value="F:mRNA binding"/>
    <property type="evidence" value="ECO:0007669"/>
    <property type="project" value="TreeGrafter"/>
</dbReference>
<dbReference type="AlphaFoldDB" id="W9SKE2"/>
<gene>
    <name evidence="5" type="ORF">L484_009554</name>
</gene>
<evidence type="ECO:0000256" key="1">
    <source>
        <dbReference type="ARBA" id="ARBA00004123"/>
    </source>
</evidence>
<evidence type="ECO:0008006" key="7">
    <source>
        <dbReference type="Google" id="ProtNLM"/>
    </source>
</evidence>
<dbReference type="PANTHER" id="PTHR13375">
    <property type="entry name" value="FMS INTERACTING PROTEIN"/>
    <property type="match status" value="1"/>
</dbReference>
<comment type="subcellular location">
    <subcellularLocation>
        <location evidence="1">Nucleus</location>
    </subcellularLocation>
</comment>
<dbReference type="Proteomes" id="UP000030645">
    <property type="component" value="Unassembled WGS sequence"/>
</dbReference>
<feature type="region of interest" description="Disordered" evidence="4">
    <location>
        <begin position="1"/>
        <end position="28"/>
    </location>
</feature>
<reference evidence="6" key="1">
    <citation type="submission" date="2013-01" db="EMBL/GenBank/DDBJ databases">
        <title>Draft Genome Sequence of a Mulberry Tree, Morus notabilis C.K. Schneid.</title>
        <authorList>
            <person name="He N."/>
            <person name="Zhao S."/>
        </authorList>
    </citation>
    <scope>NUCLEOTIDE SEQUENCE</scope>
</reference>
<protein>
    <recommendedName>
        <fullName evidence="7">THO complex subunit 5B</fullName>
    </recommendedName>
</protein>
<dbReference type="GO" id="GO:0006406">
    <property type="term" value="P:mRNA export from nucleus"/>
    <property type="evidence" value="ECO:0007669"/>
    <property type="project" value="TreeGrafter"/>
</dbReference>
<comment type="similarity">
    <text evidence="2">Belongs to the THOC5 family.</text>
</comment>
<dbReference type="PANTHER" id="PTHR13375:SF3">
    <property type="entry name" value="THO COMPLEX SUBUNIT 5 HOMOLOG"/>
    <property type="match status" value="1"/>
</dbReference>
<accession>W9SKE2</accession>
<feature type="compositionally biased region" description="Acidic residues" evidence="4">
    <location>
        <begin position="1"/>
        <end position="17"/>
    </location>
</feature>
<sequence length="815" mass="92508">MEDGEVEEGMFIEEDDSHSEVEPRVEKSPCELLKESKASVEGIVAKMLSIKKEGNSKSDLTLRELATQMFIHFVTLRQANRSILLEEDRVKAETENAKAPVDFTTLQLHNLMYEKGHYIKAIKACKDFKSKYPDIELVPEEEFFRDAPEDIQNSVLSNDSAHNLLLKRLDFELLQRKELCKLREKLEQHKKSLQETIANRKKFLSSLPSHLKSLKKASLPVQNQLGVLHTKKLKQQHSAELLPPPLYVLYSQFLAQKEAFGEQIELEIVGSVKDAQTCAHQQANVDTGISNSLENSRMEDDVVDEEDDGQRRRKRTKKIPTKDNLDQAGVYQVHPLKVMLHVYDEEVSDPKSAKLITLKFEYLLKLNVVCVGIEGSHEAPENNILCNLFPDDTGLELPHQSAKLVIGDSLLFGERRTSRPYKWAQHLAGIDFLPEVSPLLNGHGTPGTDVAKNDAVVCGLSLYRQQNRVLTVVQRIRSRKKAQLALVEQLDSLMKLKWPDLSCESVPWALHTPLCNFISCSPVGTPPNQGSSLIELEQVPQPIDVVERSGSSKEEVENAREDGELPSLIPVFSTASDIELTPSKESNLDHFRQLALISKSIVSPISKAKSQSFKKRDEDSILLLDIESDMDEPAYMEPEEEQVDPVQCFEVDRKWVHYGVREFSLILTRNTGADKKTVKLEAKIKISMEYPLRPPLFALSIYTSSGENHYEDDGSEWYNELRAIEAEVNLHMLKMLPLDEENHVLAHQIRCLAMLFDYYMDEVSSSSEKRKSTSVVDVGLCKPVSGQLVSRSYRGRDRRKMISWKDMECTPGYPY</sequence>
<dbReference type="KEGG" id="mnt:21392879"/>
<organism evidence="5 6">
    <name type="scientific">Morus notabilis</name>
    <dbReference type="NCBI Taxonomy" id="981085"/>
    <lineage>
        <taxon>Eukaryota</taxon>
        <taxon>Viridiplantae</taxon>
        <taxon>Streptophyta</taxon>
        <taxon>Embryophyta</taxon>
        <taxon>Tracheophyta</taxon>
        <taxon>Spermatophyta</taxon>
        <taxon>Magnoliopsida</taxon>
        <taxon>eudicotyledons</taxon>
        <taxon>Gunneridae</taxon>
        <taxon>Pentapetalae</taxon>
        <taxon>rosids</taxon>
        <taxon>fabids</taxon>
        <taxon>Rosales</taxon>
        <taxon>Moraceae</taxon>
        <taxon>Moreae</taxon>
        <taxon>Morus</taxon>
    </lineage>
</organism>
<dbReference type="OrthoDB" id="20582at2759"/>
<dbReference type="EMBL" id="KE346315">
    <property type="protein sequence ID" value="EXC32854.1"/>
    <property type="molecule type" value="Genomic_DNA"/>
</dbReference>
<keyword evidence="3" id="KW-0539">Nucleus</keyword>
<dbReference type="GO" id="GO:0000445">
    <property type="term" value="C:THO complex part of transcription export complex"/>
    <property type="evidence" value="ECO:0007669"/>
    <property type="project" value="TreeGrafter"/>
</dbReference>
<feature type="compositionally biased region" description="Basic and acidic residues" evidence="4">
    <location>
        <begin position="18"/>
        <end position="28"/>
    </location>
</feature>
<evidence type="ECO:0000256" key="3">
    <source>
        <dbReference type="ARBA" id="ARBA00023242"/>
    </source>
</evidence>
<feature type="region of interest" description="Disordered" evidence="4">
    <location>
        <begin position="289"/>
        <end position="321"/>
    </location>
</feature>
<evidence type="ECO:0000256" key="4">
    <source>
        <dbReference type="SAM" id="MobiDB-lite"/>
    </source>
</evidence>
<evidence type="ECO:0000313" key="5">
    <source>
        <dbReference type="EMBL" id="EXC32854.1"/>
    </source>
</evidence>
<dbReference type="InterPro" id="IPR019163">
    <property type="entry name" value="THO_Thoc5"/>
</dbReference>
<dbReference type="STRING" id="981085.W9SKE2"/>
<dbReference type="eggNOG" id="KOG2216">
    <property type="taxonomic scope" value="Eukaryota"/>
</dbReference>
<evidence type="ECO:0000313" key="6">
    <source>
        <dbReference type="Proteomes" id="UP000030645"/>
    </source>
</evidence>
<dbReference type="Pfam" id="PF09766">
    <property type="entry name" value="FmiP_Thoc5"/>
    <property type="match status" value="1"/>
</dbReference>
<evidence type="ECO:0000256" key="2">
    <source>
        <dbReference type="ARBA" id="ARBA00008044"/>
    </source>
</evidence>
<proteinExistence type="inferred from homology"/>
<keyword evidence="6" id="KW-1185">Reference proteome</keyword>